<name>A0ABD2MI72_9CUCU</name>
<dbReference type="AlphaFoldDB" id="A0ABD2MI72"/>
<evidence type="ECO:0000313" key="2">
    <source>
        <dbReference type="Proteomes" id="UP001516400"/>
    </source>
</evidence>
<dbReference type="Proteomes" id="UP001516400">
    <property type="component" value="Unassembled WGS sequence"/>
</dbReference>
<organism evidence="1 2">
    <name type="scientific">Cryptolaemus montrouzieri</name>
    <dbReference type="NCBI Taxonomy" id="559131"/>
    <lineage>
        <taxon>Eukaryota</taxon>
        <taxon>Metazoa</taxon>
        <taxon>Ecdysozoa</taxon>
        <taxon>Arthropoda</taxon>
        <taxon>Hexapoda</taxon>
        <taxon>Insecta</taxon>
        <taxon>Pterygota</taxon>
        <taxon>Neoptera</taxon>
        <taxon>Endopterygota</taxon>
        <taxon>Coleoptera</taxon>
        <taxon>Polyphaga</taxon>
        <taxon>Cucujiformia</taxon>
        <taxon>Coccinelloidea</taxon>
        <taxon>Coccinellidae</taxon>
        <taxon>Scymninae</taxon>
        <taxon>Scymnini</taxon>
        <taxon>Cryptolaemus</taxon>
    </lineage>
</organism>
<feature type="non-terminal residue" evidence="1">
    <location>
        <position position="1"/>
    </location>
</feature>
<gene>
    <name evidence="1" type="ORF">HHI36_010231</name>
</gene>
<proteinExistence type="predicted"/>
<keyword evidence="2" id="KW-1185">Reference proteome</keyword>
<comment type="caution">
    <text evidence="1">The sequence shown here is derived from an EMBL/GenBank/DDBJ whole genome shotgun (WGS) entry which is preliminary data.</text>
</comment>
<evidence type="ECO:0000313" key="1">
    <source>
        <dbReference type="EMBL" id="KAL3266044.1"/>
    </source>
</evidence>
<feature type="non-terminal residue" evidence="1">
    <location>
        <position position="96"/>
    </location>
</feature>
<dbReference type="EMBL" id="JABFTP020000001">
    <property type="protein sequence ID" value="KAL3266044.1"/>
    <property type="molecule type" value="Genomic_DNA"/>
</dbReference>
<sequence length="96" mass="10836">ISTVFDHISNNYAISVINRILDPSSEPDTTSAEKKAPDKVFVLRLNIRGRTFFQLISDKSHFVSTIPQRNMSLVGSKTPFLFSCSLMLCTKFHVKT</sequence>
<accession>A0ABD2MI72</accession>
<reference evidence="1 2" key="1">
    <citation type="journal article" date="2021" name="BMC Biol.">
        <title>Horizontally acquired antibacterial genes associated with adaptive radiation of ladybird beetles.</title>
        <authorList>
            <person name="Li H.S."/>
            <person name="Tang X.F."/>
            <person name="Huang Y.H."/>
            <person name="Xu Z.Y."/>
            <person name="Chen M.L."/>
            <person name="Du X.Y."/>
            <person name="Qiu B.Y."/>
            <person name="Chen P.T."/>
            <person name="Zhang W."/>
            <person name="Slipinski A."/>
            <person name="Escalona H.E."/>
            <person name="Waterhouse R.M."/>
            <person name="Zwick A."/>
            <person name="Pang H."/>
        </authorList>
    </citation>
    <scope>NUCLEOTIDE SEQUENCE [LARGE SCALE GENOMIC DNA]</scope>
    <source>
        <strain evidence="1">SYSU2018</strain>
    </source>
</reference>
<protein>
    <submittedName>
        <fullName evidence="1">Uncharacterized protein</fullName>
    </submittedName>
</protein>